<dbReference type="EMBL" id="BAABJO010000021">
    <property type="protein sequence ID" value="GAA5130029.1"/>
    <property type="molecule type" value="Genomic_DNA"/>
</dbReference>
<comment type="caution">
    <text evidence="2">The sequence shown here is derived from an EMBL/GenBank/DDBJ whole genome shotgun (WGS) entry which is preliminary data.</text>
</comment>
<dbReference type="InterPro" id="IPR039569">
    <property type="entry name" value="FAS1-like_DH_region"/>
</dbReference>
<reference evidence="3" key="1">
    <citation type="journal article" date="2019" name="Int. J. Syst. Evol. Microbiol.">
        <title>The Global Catalogue of Microorganisms (GCM) 10K type strain sequencing project: providing services to taxonomists for standard genome sequencing and annotation.</title>
        <authorList>
            <consortium name="The Broad Institute Genomics Platform"/>
            <consortium name="The Broad Institute Genome Sequencing Center for Infectious Disease"/>
            <person name="Wu L."/>
            <person name="Ma J."/>
        </authorList>
    </citation>
    <scope>NUCLEOTIDE SEQUENCE [LARGE SCALE GENOMIC DNA]</scope>
    <source>
        <strain evidence="3">JCM 18302</strain>
    </source>
</reference>
<dbReference type="CDD" id="cd03441">
    <property type="entry name" value="R_hydratase_like"/>
    <property type="match status" value="1"/>
</dbReference>
<dbReference type="InterPro" id="IPR016709">
    <property type="entry name" value="HadA-like"/>
</dbReference>
<sequence>MLDASYVGRALPPTAPYRVGREKIREFALAIGEGASVCRDVGAARAAGHPDVVAPPTFAVTFTMPAIEAFLRDPAFGWDYLRMVHGDQSITLHRPIHGGDDLVTTIHVDDLKTRGGSHMLTLRCEVADTAGEPVATTRLLLVTAAEEARA</sequence>
<accession>A0ABP9NPV2</accession>
<proteinExistence type="predicted"/>
<dbReference type="RefSeq" id="WP_345607894.1">
    <property type="nucleotide sequence ID" value="NZ_BAABJO010000021.1"/>
</dbReference>
<dbReference type="Gene3D" id="3.10.129.10">
    <property type="entry name" value="Hotdog Thioesterase"/>
    <property type="match status" value="1"/>
</dbReference>
<dbReference type="Proteomes" id="UP001500804">
    <property type="component" value="Unassembled WGS sequence"/>
</dbReference>
<evidence type="ECO:0000313" key="2">
    <source>
        <dbReference type="EMBL" id="GAA5130029.1"/>
    </source>
</evidence>
<feature type="domain" description="FAS1-like dehydratase" evidence="1">
    <location>
        <begin position="7"/>
        <end position="136"/>
    </location>
</feature>
<keyword evidence="3" id="KW-1185">Reference proteome</keyword>
<organism evidence="2 3">
    <name type="scientific">Pseudonocardia adelaidensis</name>
    <dbReference type="NCBI Taxonomy" id="648754"/>
    <lineage>
        <taxon>Bacteria</taxon>
        <taxon>Bacillati</taxon>
        <taxon>Actinomycetota</taxon>
        <taxon>Actinomycetes</taxon>
        <taxon>Pseudonocardiales</taxon>
        <taxon>Pseudonocardiaceae</taxon>
        <taxon>Pseudonocardia</taxon>
    </lineage>
</organism>
<dbReference type="InterPro" id="IPR029069">
    <property type="entry name" value="HotDog_dom_sf"/>
</dbReference>
<name>A0ABP9NPV2_9PSEU</name>
<gene>
    <name evidence="2" type="ORF">GCM10023320_51400</name>
</gene>
<evidence type="ECO:0000259" key="1">
    <source>
        <dbReference type="Pfam" id="PF13452"/>
    </source>
</evidence>
<dbReference type="Pfam" id="PF13452">
    <property type="entry name" value="FAS1_DH_region"/>
    <property type="match status" value="1"/>
</dbReference>
<evidence type="ECO:0000313" key="3">
    <source>
        <dbReference type="Proteomes" id="UP001500804"/>
    </source>
</evidence>
<protein>
    <submittedName>
        <fullName evidence="2">MaoC family dehydratase N-terminal domain-containing protein</fullName>
    </submittedName>
</protein>
<dbReference type="PIRSF" id="PIRSF018072">
    <property type="entry name" value="UCP018072"/>
    <property type="match status" value="1"/>
</dbReference>
<dbReference type="SUPFAM" id="SSF54637">
    <property type="entry name" value="Thioesterase/thiol ester dehydrase-isomerase"/>
    <property type="match status" value="1"/>
</dbReference>